<accession>A0ABW0PGI5</accession>
<dbReference type="SUPFAM" id="SSF47384">
    <property type="entry name" value="Homodimeric domain of signal transducing histidine kinase"/>
    <property type="match status" value="1"/>
</dbReference>
<sequence>MKTSWKVLSTQSRATFWRSLQALTATRIVIALVLMLYLAFEVRDGGVQPAPAYARICLFYLGAAFCFGALTLFWRRRFALQLTAQIALDLAVISLLYLAAGGVRSGLGILYLFPLAGAAILAPLVPALFSAALATLFVLSDAAWRFVMREGEPALMQAGMVGIAFFAVVWLVNRLAARLIGQEELAAQRGVDLQVQQAINEIVIADVGDGVLVVGGDGCIHTANPAARRMLGMDAAAGLQLDGLPGLEPVAHAFAGWMGTAAAPPTLAAVEPVPGEAGPDAAYVILKPYQEAAVGEAGPRARRDQPAHLKLRFARVAGGGATPARSVIFLQDVSAIENQAQQLKLASMGRLTASIAHEVRNPLSAIGHATALLAEDLHGKAEVRLLKIIGDNVTRVNRMVEDILQLSRKAQPYAEPVQLAAFLLELKNEFCETQALPDEMVWLGGAGAIEVRFDALHLREVLVNLLGNAIRYASRAPASIRIWPELDAFGTLELHVQDDGPGITPEVRAHLFEPFYTTSSKGTGLGLYLARELCLNNGAKLDYESRFNAGLERAAPGPRKASGRFVITFAQPAAGGAQVQQRGSP</sequence>
<dbReference type="PANTHER" id="PTHR43065">
    <property type="entry name" value="SENSOR HISTIDINE KINASE"/>
    <property type="match status" value="1"/>
</dbReference>
<dbReference type="SMART" id="SM00388">
    <property type="entry name" value="HisKA"/>
    <property type="match status" value="1"/>
</dbReference>
<keyword evidence="3" id="KW-0597">Phosphoprotein</keyword>
<keyword evidence="4" id="KW-0472">Membrane</keyword>
<evidence type="ECO:0000256" key="4">
    <source>
        <dbReference type="SAM" id="Phobius"/>
    </source>
</evidence>
<dbReference type="Proteomes" id="UP001596031">
    <property type="component" value="Unassembled WGS sequence"/>
</dbReference>
<keyword evidence="6" id="KW-0808">Transferase</keyword>
<dbReference type="InterPro" id="IPR003594">
    <property type="entry name" value="HATPase_dom"/>
</dbReference>
<dbReference type="Gene3D" id="1.10.287.130">
    <property type="match status" value="1"/>
</dbReference>
<dbReference type="InterPro" id="IPR036097">
    <property type="entry name" value="HisK_dim/P_sf"/>
</dbReference>
<keyword evidence="4" id="KW-1133">Transmembrane helix</keyword>
<feature type="transmembrane region" description="Helical" evidence="4">
    <location>
        <begin position="20"/>
        <end position="40"/>
    </location>
</feature>
<dbReference type="InterPro" id="IPR035965">
    <property type="entry name" value="PAS-like_dom_sf"/>
</dbReference>
<dbReference type="InterPro" id="IPR005467">
    <property type="entry name" value="His_kinase_dom"/>
</dbReference>
<dbReference type="InterPro" id="IPR004358">
    <property type="entry name" value="Sig_transdc_His_kin-like_C"/>
</dbReference>
<dbReference type="InterPro" id="IPR036890">
    <property type="entry name" value="HATPase_C_sf"/>
</dbReference>
<dbReference type="CDD" id="cd00075">
    <property type="entry name" value="HATPase"/>
    <property type="match status" value="1"/>
</dbReference>
<reference evidence="7" key="1">
    <citation type="journal article" date="2019" name="Int. J. Syst. Evol. Microbiol.">
        <title>The Global Catalogue of Microorganisms (GCM) 10K type strain sequencing project: providing services to taxonomists for standard genome sequencing and annotation.</title>
        <authorList>
            <consortium name="The Broad Institute Genomics Platform"/>
            <consortium name="The Broad Institute Genome Sequencing Center for Infectious Disease"/>
            <person name="Wu L."/>
            <person name="Ma J."/>
        </authorList>
    </citation>
    <scope>NUCLEOTIDE SEQUENCE [LARGE SCALE GENOMIC DNA]</scope>
    <source>
        <strain evidence="7">CCUG 38813</strain>
    </source>
</reference>
<dbReference type="Gene3D" id="3.30.565.10">
    <property type="entry name" value="Histidine kinase-like ATPase, C-terminal domain"/>
    <property type="match status" value="1"/>
</dbReference>
<gene>
    <name evidence="6" type="ORF">ACFPOU_09765</name>
</gene>
<dbReference type="CDD" id="cd00082">
    <property type="entry name" value="HisKA"/>
    <property type="match status" value="1"/>
</dbReference>
<dbReference type="PANTHER" id="PTHR43065:SF52">
    <property type="entry name" value="SENSOR PROTEIN KINASE PILS"/>
    <property type="match status" value="1"/>
</dbReference>
<name>A0ABW0PGI5_9BURK</name>
<dbReference type="GO" id="GO:0016301">
    <property type="term" value="F:kinase activity"/>
    <property type="evidence" value="ECO:0007669"/>
    <property type="project" value="UniProtKB-KW"/>
</dbReference>
<keyword evidence="7" id="KW-1185">Reference proteome</keyword>
<dbReference type="Pfam" id="PF02518">
    <property type="entry name" value="HATPase_c"/>
    <property type="match status" value="1"/>
</dbReference>
<organism evidence="6 7">
    <name type="scientific">Massilia jejuensis</name>
    <dbReference type="NCBI Taxonomy" id="648894"/>
    <lineage>
        <taxon>Bacteria</taxon>
        <taxon>Pseudomonadati</taxon>
        <taxon>Pseudomonadota</taxon>
        <taxon>Betaproteobacteria</taxon>
        <taxon>Burkholderiales</taxon>
        <taxon>Oxalobacteraceae</taxon>
        <taxon>Telluria group</taxon>
        <taxon>Massilia</taxon>
    </lineage>
</organism>
<evidence type="ECO:0000256" key="3">
    <source>
        <dbReference type="ARBA" id="ARBA00022553"/>
    </source>
</evidence>
<dbReference type="EC" id="2.7.13.3" evidence="2"/>
<dbReference type="InterPro" id="IPR003661">
    <property type="entry name" value="HisK_dim/P_dom"/>
</dbReference>
<keyword evidence="4" id="KW-0812">Transmembrane</keyword>
<feature type="domain" description="Histidine kinase" evidence="5">
    <location>
        <begin position="354"/>
        <end position="561"/>
    </location>
</feature>
<dbReference type="InterPro" id="IPR000014">
    <property type="entry name" value="PAS"/>
</dbReference>
<dbReference type="Gene3D" id="3.30.450.20">
    <property type="entry name" value="PAS domain"/>
    <property type="match status" value="1"/>
</dbReference>
<feature type="transmembrane region" description="Helical" evidence="4">
    <location>
        <begin position="52"/>
        <end position="74"/>
    </location>
</feature>
<keyword evidence="6" id="KW-0418">Kinase</keyword>
<evidence type="ECO:0000256" key="1">
    <source>
        <dbReference type="ARBA" id="ARBA00000085"/>
    </source>
</evidence>
<dbReference type="Pfam" id="PF13188">
    <property type="entry name" value="PAS_8"/>
    <property type="match status" value="1"/>
</dbReference>
<dbReference type="SMART" id="SM00387">
    <property type="entry name" value="HATPase_c"/>
    <property type="match status" value="1"/>
</dbReference>
<evidence type="ECO:0000313" key="7">
    <source>
        <dbReference type="Proteomes" id="UP001596031"/>
    </source>
</evidence>
<dbReference type="SUPFAM" id="SSF55874">
    <property type="entry name" value="ATPase domain of HSP90 chaperone/DNA topoisomerase II/histidine kinase"/>
    <property type="match status" value="1"/>
</dbReference>
<dbReference type="Pfam" id="PF00512">
    <property type="entry name" value="HisKA"/>
    <property type="match status" value="1"/>
</dbReference>
<dbReference type="RefSeq" id="WP_379719988.1">
    <property type="nucleotide sequence ID" value="NZ_JBHSMS010000034.1"/>
</dbReference>
<dbReference type="SUPFAM" id="SSF55785">
    <property type="entry name" value="PYP-like sensor domain (PAS domain)"/>
    <property type="match status" value="1"/>
</dbReference>
<dbReference type="PRINTS" id="PR00344">
    <property type="entry name" value="BCTRLSENSOR"/>
</dbReference>
<comment type="catalytic activity">
    <reaction evidence="1">
        <text>ATP + protein L-histidine = ADP + protein N-phospho-L-histidine.</text>
        <dbReference type="EC" id="2.7.13.3"/>
    </reaction>
</comment>
<dbReference type="EMBL" id="JBHSMS010000034">
    <property type="protein sequence ID" value="MFC5511408.1"/>
    <property type="molecule type" value="Genomic_DNA"/>
</dbReference>
<proteinExistence type="predicted"/>
<feature type="transmembrane region" description="Helical" evidence="4">
    <location>
        <begin position="154"/>
        <end position="172"/>
    </location>
</feature>
<dbReference type="PROSITE" id="PS50109">
    <property type="entry name" value="HIS_KIN"/>
    <property type="match status" value="1"/>
</dbReference>
<feature type="transmembrane region" description="Helical" evidence="4">
    <location>
        <begin position="109"/>
        <end position="142"/>
    </location>
</feature>
<protein>
    <recommendedName>
        <fullName evidence="2">histidine kinase</fullName>
        <ecNumber evidence="2">2.7.13.3</ecNumber>
    </recommendedName>
</protein>
<evidence type="ECO:0000256" key="2">
    <source>
        <dbReference type="ARBA" id="ARBA00012438"/>
    </source>
</evidence>
<comment type="caution">
    <text evidence="6">The sequence shown here is derived from an EMBL/GenBank/DDBJ whole genome shotgun (WGS) entry which is preliminary data.</text>
</comment>
<dbReference type="Pfam" id="PF25323">
    <property type="entry name" value="6TM_PilS"/>
    <property type="match status" value="1"/>
</dbReference>
<evidence type="ECO:0000259" key="5">
    <source>
        <dbReference type="PROSITE" id="PS50109"/>
    </source>
</evidence>
<feature type="transmembrane region" description="Helical" evidence="4">
    <location>
        <begin position="86"/>
        <end position="103"/>
    </location>
</feature>
<evidence type="ECO:0000313" key="6">
    <source>
        <dbReference type="EMBL" id="MFC5511408.1"/>
    </source>
</evidence>